<name>A0A512BBY5_9BACT</name>
<reference evidence="1 2" key="1">
    <citation type="submission" date="2019-07" db="EMBL/GenBank/DDBJ databases">
        <title>Whole genome shotgun sequence of Segetibacter aerophilus NBRC 106135.</title>
        <authorList>
            <person name="Hosoyama A."/>
            <person name="Uohara A."/>
            <person name="Ohji S."/>
            <person name="Ichikawa N."/>
        </authorList>
    </citation>
    <scope>NUCLEOTIDE SEQUENCE [LARGE SCALE GENOMIC DNA]</scope>
    <source>
        <strain evidence="1 2">NBRC 106135</strain>
    </source>
</reference>
<gene>
    <name evidence="1" type="ORF">SAE01_19850</name>
</gene>
<dbReference type="RefSeq" id="WP_147203607.1">
    <property type="nucleotide sequence ID" value="NZ_BJYT01000006.1"/>
</dbReference>
<accession>A0A512BBY5</accession>
<keyword evidence="2" id="KW-1185">Reference proteome</keyword>
<evidence type="ECO:0000313" key="2">
    <source>
        <dbReference type="Proteomes" id="UP000321513"/>
    </source>
</evidence>
<dbReference type="AlphaFoldDB" id="A0A512BBY5"/>
<protein>
    <submittedName>
        <fullName evidence="1">Uncharacterized protein</fullName>
    </submittedName>
</protein>
<sequence>MEVKTAEIEKFLELGHAYAWYLKDLIEQIIPLDLPSANQTLIDFEQKTPVDLRFKSLLNEVRKNLILMNDVSVIYNYKSYIEKSFNDNLSLVQGWFDAEQEVVPEELQLYRLEGDPPYKNLSSTRLLALNHLNLLKANFWHIKQIILDEVDFELELRSSDVMPVEKYRVAVNRREGQEKFEKLTHKQQILLLHFLGSFELPTLASLTDIQKGYLFGRLLGLDKDNTENYIRYKNGRNVKDQYNIKTEKNIQIVKGILKEVGLEK</sequence>
<dbReference type="EMBL" id="BJYT01000006">
    <property type="protein sequence ID" value="GEO09489.1"/>
    <property type="molecule type" value="Genomic_DNA"/>
</dbReference>
<organism evidence="1 2">
    <name type="scientific">Segetibacter aerophilus</name>
    <dbReference type="NCBI Taxonomy" id="670293"/>
    <lineage>
        <taxon>Bacteria</taxon>
        <taxon>Pseudomonadati</taxon>
        <taxon>Bacteroidota</taxon>
        <taxon>Chitinophagia</taxon>
        <taxon>Chitinophagales</taxon>
        <taxon>Chitinophagaceae</taxon>
        <taxon>Segetibacter</taxon>
    </lineage>
</organism>
<comment type="caution">
    <text evidence="1">The sequence shown here is derived from an EMBL/GenBank/DDBJ whole genome shotgun (WGS) entry which is preliminary data.</text>
</comment>
<proteinExistence type="predicted"/>
<dbReference type="Proteomes" id="UP000321513">
    <property type="component" value="Unassembled WGS sequence"/>
</dbReference>
<evidence type="ECO:0000313" key="1">
    <source>
        <dbReference type="EMBL" id="GEO09489.1"/>
    </source>
</evidence>